<reference evidence="2 3" key="1">
    <citation type="submission" date="2016-11" db="EMBL/GenBank/DDBJ databases">
        <authorList>
            <person name="Jaros S."/>
            <person name="Januszkiewicz K."/>
            <person name="Wedrychowicz H."/>
        </authorList>
    </citation>
    <scope>NUCLEOTIDE SEQUENCE [LARGE SCALE GENOMIC DNA]</scope>
    <source>
        <strain evidence="2 3">LMG 26898</strain>
    </source>
</reference>
<sequence>MSDVIIIGISLAAGLLMSFGVQPPRWRVGLGTSLIAASLIAIFLLPLAPEGFHYVYVAAWATGLDLVLNRNRYVVAHDGK</sequence>
<keyword evidence="1" id="KW-0472">Membrane</keyword>
<dbReference type="Proteomes" id="UP000183983">
    <property type="component" value="Unassembled WGS sequence"/>
</dbReference>
<name>A0A1M7QFN7_9PSED</name>
<evidence type="ECO:0000313" key="3">
    <source>
        <dbReference type="Proteomes" id="UP000183983"/>
    </source>
</evidence>
<keyword evidence="1" id="KW-0812">Transmembrane</keyword>
<accession>A0A1M7QFN7</accession>
<dbReference type="STRING" id="1190415.SAMN05216593_1255"/>
<organism evidence="2 3">
    <name type="scientific">Pseudomonas asturiensis</name>
    <dbReference type="NCBI Taxonomy" id="1190415"/>
    <lineage>
        <taxon>Bacteria</taxon>
        <taxon>Pseudomonadati</taxon>
        <taxon>Pseudomonadota</taxon>
        <taxon>Gammaproteobacteria</taxon>
        <taxon>Pseudomonadales</taxon>
        <taxon>Pseudomonadaceae</taxon>
        <taxon>Pseudomonas</taxon>
    </lineage>
</organism>
<protein>
    <submittedName>
        <fullName evidence="2">Uncharacterized protein</fullName>
    </submittedName>
</protein>
<dbReference type="AlphaFoldDB" id="A0A1M7QFN7"/>
<evidence type="ECO:0000256" key="1">
    <source>
        <dbReference type="SAM" id="Phobius"/>
    </source>
</evidence>
<dbReference type="RefSeq" id="WP_073172852.1">
    <property type="nucleotide sequence ID" value="NZ_FRDA01000025.1"/>
</dbReference>
<keyword evidence="1" id="KW-1133">Transmembrane helix</keyword>
<dbReference type="EMBL" id="FRDA01000025">
    <property type="protein sequence ID" value="SHN29697.1"/>
    <property type="molecule type" value="Genomic_DNA"/>
</dbReference>
<proteinExistence type="predicted"/>
<feature type="transmembrane region" description="Helical" evidence="1">
    <location>
        <begin position="30"/>
        <end position="48"/>
    </location>
</feature>
<evidence type="ECO:0000313" key="2">
    <source>
        <dbReference type="EMBL" id="SHN29697.1"/>
    </source>
</evidence>
<gene>
    <name evidence="2" type="ORF">SAMN05216593_1255</name>
</gene>